<dbReference type="SUPFAM" id="SSF52172">
    <property type="entry name" value="CheY-like"/>
    <property type="match status" value="1"/>
</dbReference>
<proteinExistence type="predicted"/>
<protein>
    <submittedName>
        <fullName evidence="8">LuxR family two component transcriptional regulator</fullName>
    </submittedName>
</protein>
<dbReference type="PROSITE" id="PS50110">
    <property type="entry name" value="RESPONSE_REGULATORY"/>
    <property type="match status" value="1"/>
</dbReference>
<dbReference type="InterPro" id="IPR016032">
    <property type="entry name" value="Sig_transdc_resp-reg_C-effctor"/>
</dbReference>
<dbReference type="GO" id="GO:0000160">
    <property type="term" value="P:phosphorelay signal transduction system"/>
    <property type="evidence" value="ECO:0007669"/>
    <property type="project" value="InterPro"/>
</dbReference>
<keyword evidence="9" id="KW-1185">Reference proteome</keyword>
<dbReference type="InterPro" id="IPR058245">
    <property type="entry name" value="NreC/VraR/RcsB-like_REC"/>
</dbReference>
<feature type="domain" description="Response regulatory" evidence="7">
    <location>
        <begin position="6"/>
        <end position="122"/>
    </location>
</feature>
<dbReference type="GO" id="GO:0006355">
    <property type="term" value="P:regulation of DNA-templated transcription"/>
    <property type="evidence" value="ECO:0007669"/>
    <property type="project" value="InterPro"/>
</dbReference>
<feature type="domain" description="HTH luxR-type" evidence="6">
    <location>
        <begin position="147"/>
        <end position="212"/>
    </location>
</feature>
<dbReference type="InterPro" id="IPR039420">
    <property type="entry name" value="WalR-like"/>
</dbReference>
<dbReference type="PRINTS" id="PR00038">
    <property type="entry name" value="HTHLUXR"/>
</dbReference>
<evidence type="ECO:0000313" key="9">
    <source>
        <dbReference type="Proteomes" id="UP000295560"/>
    </source>
</evidence>
<dbReference type="SUPFAM" id="SSF46894">
    <property type="entry name" value="C-terminal effector domain of the bipartite response regulators"/>
    <property type="match status" value="1"/>
</dbReference>
<dbReference type="InterPro" id="IPR011006">
    <property type="entry name" value="CheY-like_superfamily"/>
</dbReference>
<dbReference type="CDD" id="cd17535">
    <property type="entry name" value="REC_NarL-like"/>
    <property type="match status" value="1"/>
</dbReference>
<dbReference type="Pfam" id="PF00072">
    <property type="entry name" value="Response_reg"/>
    <property type="match status" value="1"/>
</dbReference>
<dbReference type="Pfam" id="PF00196">
    <property type="entry name" value="GerE"/>
    <property type="match status" value="1"/>
</dbReference>
<evidence type="ECO:0000256" key="2">
    <source>
        <dbReference type="ARBA" id="ARBA00023015"/>
    </source>
</evidence>
<dbReference type="InterPro" id="IPR000792">
    <property type="entry name" value="Tscrpt_reg_LuxR_C"/>
</dbReference>
<dbReference type="PROSITE" id="PS50043">
    <property type="entry name" value="HTH_LUXR_2"/>
    <property type="match status" value="1"/>
</dbReference>
<dbReference type="CDD" id="cd06170">
    <property type="entry name" value="LuxR_C_like"/>
    <property type="match status" value="1"/>
</dbReference>
<keyword evidence="2" id="KW-0805">Transcription regulation</keyword>
<evidence type="ECO:0000256" key="5">
    <source>
        <dbReference type="PROSITE-ProRule" id="PRU00169"/>
    </source>
</evidence>
<evidence type="ECO:0000313" key="8">
    <source>
        <dbReference type="EMBL" id="TCK25008.1"/>
    </source>
</evidence>
<comment type="caution">
    <text evidence="8">The sequence shown here is derived from an EMBL/GenBank/DDBJ whole genome shotgun (WGS) entry which is preliminary data.</text>
</comment>
<keyword evidence="4" id="KW-0804">Transcription</keyword>
<dbReference type="RefSeq" id="WP_207908569.1">
    <property type="nucleotide sequence ID" value="NZ_SMFZ01000001.1"/>
</dbReference>
<keyword evidence="1 5" id="KW-0597">Phosphoprotein</keyword>
<evidence type="ECO:0000256" key="4">
    <source>
        <dbReference type="ARBA" id="ARBA00023163"/>
    </source>
</evidence>
<feature type="modified residue" description="4-aspartylphosphate" evidence="5">
    <location>
        <position position="57"/>
    </location>
</feature>
<dbReference type="PANTHER" id="PTHR43214">
    <property type="entry name" value="TWO-COMPONENT RESPONSE REGULATOR"/>
    <property type="match status" value="1"/>
</dbReference>
<evidence type="ECO:0000256" key="1">
    <source>
        <dbReference type="ARBA" id="ARBA00022553"/>
    </source>
</evidence>
<name>A0A4R1HS53_PSEEN</name>
<dbReference type="AlphaFoldDB" id="A0A4R1HS53"/>
<gene>
    <name evidence="8" type="ORF">EV378_0805</name>
</gene>
<evidence type="ECO:0000259" key="6">
    <source>
        <dbReference type="PROSITE" id="PS50043"/>
    </source>
</evidence>
<evidence type="ECO:0000256" key="3">
    <source>
        <dbReference type="ARBA" id="ARBA00023125"/>
    </source>
</evidence>
<sequence>MSGPVRVLVVDDHPIFRDGLAVTLSELAGVRLAGGAASGEEALERVADLRPDVVLMDLRMPGMSGLEATARVVAAHPDVAVVVLTMDADDDSVFAALRAGARGYLLKEDDAEQVRRAVLAVARGEAVFGAGVASRVLGFFAAGAARRPTAFPQLTAREHEVLELLAQGLDNGAIARRLVLSEKSVRNRVSDVLAKLRVRTRAEAVAVARDAGVGG</sequence>
<accession>A0A4R1HS53</accession>
<organism evidence="8 9">
    <name type="scientific">Pseudonocardia endophytica</name>
    <dbReference type="NCBI Taxonomy" id="401976"/>
    <lineage>
        <taxon>Bacteria</taxon>
        <taxon>Bacillati</taxon>
        <taxon>Actinomycetota</taxon>
        <taxon>Actinomycetes</taxon>
        <taxon>Pseudonocardiales</taxon>
        <taxon>Pseudonocardiaceae</taxon>
        <taxon>Pseudonocardia</taxon>
    </lineage>
</organism>
<dbReference type="GO" id="GO:0003677">
    <property type="term" value="F:DNA binding"/>
    <property type="evidence" value="ECO:0007669"/>
    <property type="project" value="UniProtKB-KW"/>
</dbReference>
<dbReference type="PANTHER" id="PTHR43214:SF24">
    <property type="entry name" value="TRANSCRIPTIONAL REGULATORY PROTEIN NARL-RELATED"/>
    <property type="match status" value="1"/>
</dbReference>
<dbReference type="Proteomes" id="UP000295560">
    <property type="component" value="Unassembled WGS sequence"/>
</dbReference>
<dbReference type="Gene3D" id="3.40.50.2300">
    <property type="match status" value="1"/>
</dbReference>
<dbReference type="InterPro" id="IPR001789">
    <property type="entry name" value="Sig_transdc_resp-reg_receiver"/>
</dbReference>
<reference evidence="8 9" key="1">
    <citation type="submission" date="2019-03" db="EMBL/GenBank/DDBJ databases">
        <title>Sequencing the genomes of 1000 actinobacteria strains.</title>
        <authorList>
            <person name="Klenk H.-P."/>
        </authorList>
    </citation>
    <scope>NUCLEOTIDE SEQUENCE [LARGE SCALE GENOMIC DNA]</scope>
    <source>
        <strain evidence="8 9">DSM 44969</strain>
    </source>
</reference>
<evidence type="ECO:0000259" key="7">
    <source>
        <dbReference type="PROSITE" id="PS50110"/>
    </source>
</evidence>
<dbReference type="EMBL" id="SMFZ01000001">
    <property type="protein sequence ID" value="TCK25008.1"/>
    <property type="molecule type" value="Genomic_DNA"/>
</dbReference>
<dbReference type="SMART" id="SM00421">
    <property type="entry name" value="HTH_LUXR"/>
    <property type="match status" value="1"/>
</dbReference>
<keyword evidence="3" id="KW-0238">DNA-binding</keyword>
<dbReference type="SMART" id="SM00448">
    <property type="entry name" value="REC"/>
    <property type="match status" value="1"/>
</dbReference>